<sequence>CIQFLWNYGAHLVSYKTIVGDKHNGGLMLNDIYLKMLSFRLKFLAKYFCTSKDFLWKHILKYHLSKICSLGANSEIFLLRLFSQDLPTLPQFYKEMFSAWYAIEDYVIFNQKESDVYNFCLFCNPKVTNKGKMLKWNVFIKAGVTHVKHIAYEVIPGFLPSSYIVDIIQEYDPDVNVLAMKENYRTLLESIPREWTEYVKEKEFHNMAFLADFCVKYENQSIVFSTCTVKIFYKLLIHKLFQHPVSNSFWKEKFNIDDSDVFFKRWGTLLESYKPPEIIELDFKMYHNAIFTYEKLFIIGKTESNCCPICSLQNEDIIHLFIGCNELHEFINKFVVYHLETLFKDVDVNIFNTLRFDEMFFSSLSTGIKNVNTFFVNFFLSICRLSIYKRRQLFIKSQQKMDVTKFCKYMLRQFISYNHYQLCIKENRRNIFSKLFLNRNPLVKETEGVLIFIF</sequence>
<keyword evidence="2" id="KW-1185">Reference proteome</keyword>
<evidence type="ECO:0000313" key="2">
    <source>
        <dbReference type="Proteomes" id="UP000005408"/>
    </source>
</evidence>
<dbReference type="Proteomes" id="UP000005408">
    <property type="component" value="Unassembled WGS sequence"/>
</dbReference>
<evidence type="ECO:0008006" key="3">
    <source>
        <dbReference type="Google" id="ProtNLM"/>
    </source>
</evidence>
<organism evidence="1 2">
    <name type="scientific">Magallana gigas</name>
    <name type="common">Pacific oyster</name>
    <name type="synonym">Crassostrea gigas</name>
    <dbReference type="NCBI Taxonomy" id="29159"/>
    <lineage>
        <taxon>Eukaryota</taxon>
        <taxon>Metazoa</taxon>
        <taxon>Spiralia</taxon>
        <taxon>Lophotrochozoa</taxon>
        <taxon>Mollusca</taxon>
        <taxon>Bivalvia</taxon>
        <taxon>Autobranchia</taxon>
        <taxon>Pteriomorphia</taxon>
        <taxon>Ostreida</taxon>
        <taxon>Ostreoidea</taxon>
        <taxon>Ostreidae</taxon>
        <taxon>Magallana</taxon>
    </lineage>
</organism>
<protein>
    <recommendedName>
        <fullName evidence="3">Reverse transcriptase zinc-binding domain-containing protein</fullName>
    </recommendedName>
</protein>
<reference evidence="1" key="1">
    <citation type="submission" date="2022-08" db="UniProtKB">
        <authorList>
            <consortium name="EnsemblMetazoa"/>
        </authorList>
    </citation>
    <scope>IDENTIFICATION</scope>
    <source>
        <strain evidence="1">05x7-T-G4-1.051#20</strain>
    </source>
</reference>
<dbReference type="EnsemblMetazoa" id="G31687.1">
    <property type="protein sequence ID" value="G31687.1:cds"/>
    <property type="gene ID" value="G31687"/>
</dbReference>
<evidence type="ECO:0000313" key="1">
    <source>
        <dbReference type="EnsemblMetazoa" id="G31687.1:cds"/>
    </source>
</evidence>
<dbReference type="AlphaFoldDB" id="A0A8W8M9E0"/>
<name>A0A8W8M9E0_MAGGI</name>
<proteinExistence type="predicted"/>
<accession>A0A8W8M9E0</accession>